<evidence type="ECO:0000256" key="1">
    <source>
        <dbReference type="SAM" id="MobiDB-lite"/>
    </source>
</evidence>
<feature type="region of interest" description="Disordered" evidence="1">
    <location>
        <begin position="1"/>
        <end position="43"/>
    </location>
</feature>
<feature type="compositionally biased region" description="Basic and acidic residues" evidence="1">
    <location>
        <begin position="16"/>
        <end position="34"/>
    </location>
</feature>
<name>A0A392TX07_9FABA</name>
<evidence type="ECO:0000313" key="2">
    <source>
        <dbReference type="EMBL" id="MCI64810.1"/>
    </source>
</evidence>
<protein>
    <submittedName>
        <fullName evidence="2">Uncharacterized protein</fullName>
    </submittedName>
</protein>
<evidence type="ECO:0000313" key="3">
    <source>
        <dbReference type="Proteomes" id="UP000265520"/>
    </source>
</evidence>
<dbReference type="EMBL" id="LXQA010663588">
    <property type="protein sequence ID" value="MCI64810.1"/>
    <property type="molecule type" value="Genomic_DNA"/>
</dbReference>
<comment type="caution">
    <text evidence="2">The sequence shown here is derived from an EMBL/GenBank/DDBJ whole genome shotgun (WGS) entry which is preliminary data.</text>
</comment>
<organism evidence="2 3">
    <name type="scientific">Trifolium medium</name>
    <dbReference type="NCBI Taxonomy" id="97028"/>
    <lineage>
        <taxon>Eukaryota</taxon>
        <taxon>Viridiplantae</taxon>
        <taxon>Streptophyta</taxon>
        <taxon>Embryophyta</taxon>
        <taxon>Tracheophyta</taxon>
        <taxon>Spermatophyta</taxon>
        <taxon>Magnoliopsida</taxon>
        <taxon>eudicotyledons</taxon>
        <taxon>Gunneridae</taxon>
        <taxon>Pentapetalae</taxon>
        <taxon>rosids</taxon>
        <taxon>fabids</taxon>
        <taxon>Fabales</taxon>
        <taxon>Fabaceae</taxon>
        <taxon>Papilionoideae</taxon>
        <taxon>50 kb inversion clade</taxon>
        <taxon>NPAAA clade</taxon>
        <taxon>Hologalegina</taxon>
        <taxon>IRL clade</taxon>
        <taxon>Trifolieae</taxon>
        <taxon>Trifolium</taxon>
    </lineage>
</organism>
<reference evidence="2 3" key="1">
    <citation type="journal article" date="2018" name="Front. Plant Sci.">
        <title>Red Clover (Trifolium pratense) and Zigzag Clover (T. medium) - A Picture of Genomic Similarities and Differences.</title>
        <authorList>
            <person name="Dluhosova J."/>
            <person name="Istvanek J."/>
            <person name="Nedelnik J."/>
            <person name="Repkova J."/>
        </authorList>
    </citation>
    <scope>NUCLEOTIDE SEQUENCE [LARGE SCALE GENOMIC DNA]</scope>
    <source>
        <strain evidence="3">cv. 10/8</strain>
        <tissue evidence="2">Leaf</tissue>
    </source>
</reference>
<keyword evidence="3" id="KW-1185">Reference proteome</keyword>
<dbReference type="Proteomes" id="UP000265520">
    <property type="component" value="Unassembled WGS sequence"/>
</dbReference>
<proteinExistence type="predicted"/>
<accession>A0A392TX07</accession>
<sequence>MEPDAKTPAILQQQSTKEELRRTTGDDAYHEARSHHQLTVATS</sequence>
<dbReference type="AlphaFoldDB" id="A0A392TX07"/>